<name>A0A133MUT6_CLOPF</name>
<dbReference type="AlphaFoldDB" id="A0A133MUT6"/>
<organism evidence="2 3">
    <name type="scientific">Clostridium perfringens</name>
    <dbReference type="NCBI Taxonomy" id="1502"/>
    <lineage>
        <taxon>Bacteria</taxon>
        <taxon>Bacillati</taxon>
        <taxon>Bacillota</taxon>
        <taxon>Clostridia</taxon>
        <taxon>Eubacteriales</taxon>
        <taxon>Clostridiaceae</taxon>
        <taxon>Clostridium</taxon>
    </lineage>
</organism>
<feature type="coiled-coil region" evidence="1">
    <location>
        <begin position="381"/>
        <end position="457"/>
    </location>
</feature>
<dbReference type="Proteomes" id="UP000070646">
    <property type="component" value="Unassembled WGS sequence"/>
</dbReference>
<dbReference type="PATRIC" id="fig|1502.174.peg.2621"/>
<dbReference type="RefSeq" id="WP_060796500.1">
    <property type="nucleotide sequence ID" value="NZ_JBMKNJ010000027.1"/>
</dbReference>
<sequence length="484" mass="57487">MVSVEQNTYVLKQSDGTIWNFLYDEIFGIMYKICKRNVWSNYIVFTNKTTGKFSVTLLPNDNISIIYEDLHGSLIMELFDNIKWSHFNLLENEDNEKFDIYFKTLFFKNDLLILYSIYNKRTNILTLVSQIIDKNGELTSPKLIDQFKGIYETPFYVYTSNNDILYIAYQKQENNHLLGYRLLDYYSEDWSEFYIIDDALSPFKEYSLMSYEDKIQCLYIKKDCNNIYSLTYCKGNLSSYNYTNIFKDKDIDFSAFFMIDEHIWCLWISNNELLSTVSIDGGNIFTSPPQVDSIEYLNISKATYFSNFLENKTSLCKGEAFFVNDDTPRLLVIDNIYKIVNRYDNSSLYYFQYFISALRKENIDYKKYICELNTSDKDILVEKLHKKIKEQENKLLYYENKFNKINNSILSFNENKAQLSINIEFLQDSLAAKEKKLNELEDLYIKKEEELNILKDTLNTVKTDEIKCFNFKKFFDKISSIIKN</sequence>
<protein>
    <submittedName>
        <fullName evidence="2">Uncharacterized protein</fullName>
    </submittedName>
</protein>
<comment type="caution">
    <text evidence="2">The sequence shown here is derived from an EMBL/GenBank/DDBJ whole genome shotgun (WGS) entry which is preliminary data.</text>
</comment>
<gene>
    <name evidence="2" type="ORF">HMPREF3222_02601</name>
</gene>
<proteinExistence type="predicted"/>
<evidence type="ECO:0000256" key="1">
    <source>
        <dbReference type="SAM" id="Coils"/>
    </source>
</evidence>
<evidence type="ECO:0000313" key="3">
    <source>
        <dbReference type="Proteomes" id="UP000070646"/>
    </source>
</evidence>
<accession>A0A133MUT6</accession>
<evidence type="ECO:0000313" key="2">
    <source>
        <dbReference type="EMBL" id="KXA07806.1"/>
    </source>
</evidence>
<dbReference type="EMBL" id="LRPU01000155">
    <property type="protein sequence ID" value="KXA07806.1"/>
    <property type="molecule type" value="Genomic_DNA"/>
</dbReference>
<reference evidence="2 3" key="1">
    <citation type="submission" date="2016-01" db="EMBL/GenBank/DDBJ databases">
        <authorList>
            <person name="Oliw E.H."/>
        </authorList>
    </citation>
    <scope>NUCLEOTIDE SEQUENCE [LARGE SCALE GENOMIC DNA]</scope>
    <source>
        <strain evidence="2 3">MJR7757A</strain>
    </source>
</reference>
<keyword evidence="1" id="KW-0175">Coiled coil</keyword>